<keyword evidence="4 5" id="KW-0378">Hydrolase</keyword>
<evidence type="ECO:0000256" key="6">
    <source>
        <dbReference type="PIRSR" id="PIRSR000898-1"/>
    </source>
</evidence>
<dbReference type="AlphaFoldDB" id="A0A9D9IGE2"/>
<dbReference type="InterPro" id="IPR029052">
    <property type="entry name" value="Metallo-depent_PP-like"/>
</dbReference>
<feature type="binding site" evidence="6">
    <location>
        <position position="251"/>
    </location>
    <ligand>
        <name>Fe cation</name>
        <dbReference type="ChEBI" id="CHEBI:24875"/>
        <label>1</label>
    </ligand>
</feature>
<evidence type="ECO:0000313" key="10">
    <source>
        <dbReference type="Proteomes" id="UP000823603"/>
    </source>
</evidence>
<dbReference type="SUPFAM" id="SSF56300">
    <property type="entry name" value="Metallo-dependent phosphatases"/>
    <property type="match status" value="1"/>
</dbReference>
<reference evidence="9" key="2">
    <citation type="journal article" date="2021" name="PeerJ">
        <title>Extensive microbial diversity within the chicken gut microbiome revealed by metagenomics and culture.</title>
        <authorList>
            <person name="Gilroy R."/>
            <person name="Ravi A."/>
            <person name="Getino M."/>
            <person name="Pursley I."/>
            <person name="Horton D.L."/>
            <person name="Alikhan N.F."/>
            <person name="Baker D."/>
            <person name="Gharbi K."/>
            <person name="Hall N."/>
            <person name="Watson M."/>
            <person name="Adriaenssens E.M."/>
            <person name="Foster-Nyarko E."/>
            <person name="Jarju S."/>
            <person name="Secka A."/>
            <person name="Antonio M."/>
            <person name="Oren A."/>
            <person name="Chaudhuri R.R."/>
            <person name="La Ragione R."/>
            <person name="Hildebrand F."/>
            <person name="Pallen M.J."/>
        </authorList>
    </citation>
    <scope>NUCLEOTIDE SEQUENCE</scope>
    <source>
        <strain evidence="9">B2-22910</strain>
    </source>
</reference>
<dbReference type="PIRSF" id="PIRSF000898">
    <property type="entry name" value="Acid_Ptase_5"/>
    <property type="match status" value="1"/>
</dbReference>
<feature type="signal peptide" evidence="7">
    <location>
        <begin position="1"/>
        <end position="24"/>
    </location>
</feature>
<keyword evidence="6" id="KW-0479">Metal-binding</keyword>
<dbReference type="Gene3D" id="3.60.21.10">
    <property type="match status" value="1"/>
</dbReference>
<dbReference type="InterPro" id="IPR051558">
    <property type="entry name" value="Metallophosphoesterase_PAP"/>
</dbReference>
<feature type="domain" description="Calcineurin-like phosphoesterase" evidence="8">
    <location>
        <begin position="45"/>
        <end position="252"/>
    </location>
</feature>
<proteinExistence type="predicted"/>
<dbReference type="GO" id="GO:0003993">
    <property type="term" value="F:acid phosphatase activity"/>
    <property type="evidence" value="ECO:0007669"/>
    <property type="project" value="UniProtKB-UniRule"/>
</dbReference>
<evidence type="ECO:0000259" key="8">
    <source>
        <dbReference type="Pfam" id="PF00149"/>
    </source>
</evidence>
<sequence length="322" mass="36466">MHKRYLITFLAAALAVASCGPSNSTPSRPDYTAEWKALEKPLNFYLANDLGRNGYYDQKPIAETMGLMAETIDIEFVVAAGDVHHFEGVQSVSDPLWMTNYELIYSHPDLMIPWYPVCGNHEYRSNTDAVVEYSGVSARWEMPAKYYTFVKEEDGVTVRIVMLDTTPMIDKYREDTGKYADASKSDYSGQLAWLDNVLSGADEDWVLVVGHHPVYAYTDKSESERADLQQRLDPVLRKYGNVDMYLCGHIHTGQHIRKDGCDIDYVVNTSGSLSRQDVQPVDGTVFCSNKSGYSLITADEHELDLYMLDRDGKVLHTVRRTR</sequence>
<feature type="binding site" evidence="6">
    <location>
        <position position="249"/>
    </location>
    <ligand>
        <name>Fe cation</name>
        <dbReference type="ChEBI" id="CHEBI:24875"/>
        <label>2</label>
    </ligand>
</feature>
<keyword evidence="3 7" id="KW-0732">Signal</keyword>
<evidence type="ECO:0000256" key="4">
    <source>
        <dbReference type="ARBA" id="ARBA00022801"/>
    </source>
</evidence>
<dbReference type="InterPro" id="IPR004843">
    <property type="entry name" value="Calcineurin-like_PHP"/>
</dbReference>
<feature type="chain" id="PRO_5039262321" description="acid phosphatase" evidence="7">
    <location>
        <begin position="25"/>
        <end position="322"/>
    </location>
</feature>
<dbReference type="EC" id="3.1.3.2" evidence="2 5"/>
<comment type="catalytic activity">
    <reaction evidence="1 5">
        <text>a phosphate monoester + H2O = an alcohol + phosphate</text>
        <dbReference type="Rhea" id="RHEA:15017"/>
        <dbReference type="ChEBI" id="CHEBI:15377"/>
        <dbReference type="ChEBI" id="CHEBI:30879"/>
        <dbReference type="ChEBI" id="CHEBI:43474"/>
        <dbReference type="ChEBI" id="CHEBI:67140"/>
        <dbReference type="EC" id="3.1.3.2"/>
    </reaction>
</comment>
<dbReference type="Proteomes" id="UP000823603">
    <property type="component" value="Unassembled WGS sequence"/>
</dbReference>
<evidence type="ECO:0000256" key="1">
    <source>
        <dbReference type="ARBA" id="ARBA00000032"/>
    </source>
</evidence>
<reference evidence="9" key="1">
    <citation type="submission" date="2020-10" db="EMBL/GenBank/DDBJ databases">
        <authorList>
            <person name="Gilroy R."/>
        </authorList>
    </citation>
    <scope>NUCLEOTIDE SEQUENCE</scope>
    <source>
        <strain evidence="9">B2-22910</strain>
    </source>
</reference>
<comment type="caution">
    <text evidence="9">The sequence shown here is derived from an EMBL/GenBank/DDBJ whole genome shotgun (WGS) entry which is preliminary data.</text>
</comment>
<dbReference type="PROSITE" id="PS51257">
    <property type="entry name" value="PROKAR_LIPOPROTEIN"/>
    <property type="match status" value="1"/>
</dbReference>
<accession>A0A9D9IGE2</accession>
<evidence type="ECO:0000256" key="7">
    <source>
        <dbReference type="SAM" id="SignalP"/>
    </source>
</evidence>
<evidence type="ECO:0000256" key="2">
    <source>
        <dbReference type="ARBA" id="ARBA00012646"/>
    </source>
</evidence>
<feature type="binding site" evidence="6">
    <location>
        <position position="120"/>
    </location>
    <ligand>
        <name>Fe cation</name>
        <dbReference type="ChEBI" id="CHEBI:24875"/>
        <label>2</label>
    </ligand>
</feature>
<dbReference type="EMBL" id="JADIMB010000063">
    <property type="protein sequence ID" value="MBO8471039.1"/>
    <property type="molecule type" value="Genomic_DNA"/>
</dbReference>
<name>A0A9D9IGE2_9BACT</name>
<feature type="binding site" evidence="6">
    <location>
        <position position="49"/>
    </location>
    <ligand>
        <name>Fe cation</name>
        <dbReference type="ChEBI" id="CHEBI:24875"/>
        <label>1</label>
    </ligand>
</feature>
<gene>
    <name evidence="9" type="ORF">IAB82_04500</name>
</gene>
<organism evidence="9 10">
    <name type="scientific">Candidatus Cryptobacteroides faecavium</name>
    <dbReference type="NCBI Taxonomy" id="2840762"/>
    <lineage>
        <taxon>Bacteria</taxon>
        <taxon>Pseudomonadati</taxon>
        <taxon>Bacteroidota</taxon>
        <taxon>Bacteroidia</taxon>
        <taxon>Bacteroidales</taxon>
        <taxon>Candidatus Cryptobacteroides</taxon>
    </lineage>
</organism>
<feature type="binding site" evidence="6">
    <location>
        <position position="82"/>
    </location>
    <ligand>
        <name>Fe cation</name>
        <dbReference type="ChEBI" id="CHEBI:24875"/>
        <label>1</label>
    </ligand>
</feature>
<dbReference type="InterPro" id="IPR024927">
    <property type="entry name" value="Acid_PPase"/>
</dbReference>
<dbReference type="Pfam" id="PF00149">
    <property type="entry name" value="Metallophos"/>
    <property type="match status" value="1"/>
</dbReference>
<protein>
    <recommendedName>
        <fullName evidence="2 5">acid phosphatase</fullName>
        <ecNumber evidence="2 5">3.1.3.2</ecNumber>
    </recommendedName>
</protein>
<evidence type="ECO:0000256" key="5">
    <source>
        <dbReference type="PIRNR" id="PIRNR000898"/>
    </source>
</evidence>
<dbReference type="PANTHER" id="PTHR10161">
    <property type="entry name" value="TARTRATE-RESISTANT ACID PHOSPHATASE TYPE 5"/>
    <property type="match status" value="1"/>
</dbReference>
<feature type="binding site" evidence="6">
    <location>
        <position position="82"/>
    </location>
    <ligand>
        <name>Fe cation</name>
        <dbReference type="ChEBI" id="CHEBI:24875"/>
        <label>2</label>
    </ligand>
</feature>
<evidence type="ECO:0000313" key="9">
    <source>
        <dbReference type="EMBL" id="MBO8471039.1"/>
    </source>
</evidence>
<keyword evidence="5 6" id="KW-0408">Iron</keyword>
<evidence type="ECO:0000256" key="3">
    <source>
        <dbReference type="ARBA" id="ARBA00022729"/>
    </source>
</evidence>
<dbReference type="GO" id="GO:0046872">
    <property type="term" value="F:metal ion binding"/>
    <property type="evidence" value="ECO:0007669"/>
    <property type="project" value="UniProtKB-KW"/>
</dbReference>
<feature type="binding site" evidence="6">
    <location>
        <position position="211"/>
    </location>
    <ligand>
        <name>Fe cation</name>
        <dbReference type="ChEBI" id="CHEBI:24875"/>
        <label>2</label>
    </ligand>
</feature>
<comment type="cofactor">
    <cofactor evidence="6">
        <name>Fe cation</name>
        <dbReference type="ChEBI" id="CHEBI:24875"/>
    </cofactor>
    <text evidence="6">Binds 2 iron ions per subunit.</text>
</comment>
<dbReference type="PANTHER" id="PTHR10161:SF14">
    <property type="entry name" value="TARTRATE-RESISTANT ACID PHOSPHATASE TYPE 5"/>
    <property type="match status" value="1"/>
</dbReference>